<feature type="chain" id="PRO_5047045235" description="Secreted protein" evidence="2">
    <location>
        <begin position="25"/>
        <end position="206"/>
    </location>
</feature>
<proteinExistence type="predicted"/>
<evidence type="ECO:0000256" key="1">
    <source>
        <dbReference type="SAM" id="MobiDB-lite"/>
    </source>
</evidence>
<accession>A0ABQ2JA89</accession>
<keyword evidence="2" id="KW-0732">Signal</keyword>
<feature type="signal peptide" evidence="2">
    <location>
        <begin position="1"/>
        <end position="24"/>
    </location>
</feature>
<gene>
    <name evidence="3" type="ORF">GCM10011349_02550</name>
</gene>
<keyword evidence="4" id="KW-1185">Reference proteome</keyword>
<feature type="compositionally biased region" description="Basic and acidic residues" evidence="1">
    <location>
        <begin position="162"/>
        <end position="180"/>
    </location>
</feature>
<evidence type="ECO:0000313" key="3">
    <source>
        <dbReference type="EMBL" id="GGN41036.1"/>
    </source>
</evidence>
<sequence length="206" mass="22158">MSRFLTAAAAVTLGLTMAAAPIFAQDEQDEDGIVAPDGERVNQLIVYGEDPCPASTDNEITVCARKPEAERYRIPKPLRGIDSPQARAWTDRVEAYETVGSFGTLSCSPVGAGGSLGCTQDLIDKAYAEKANGSDVKFSELIAEEREKRLSTIDASAAAQQKRVEEAEKAYFAQDKKQQSEDAAAEDENGNATVESPVQEPKTEPK</sequence>
<name>A0ABQ2JA89_9SPHN</name>
<dbReference type="Proteomes" id="UP000605099">
    <property type="component" value="Unassembled WGS sequence"/>
</dbReference>
<evidence type="ECO:0000256" key="2">
    <source>
        <dbReference type="SAM" id="SignalP"/>
    </source>
</evidence>
<evidence type="ECO:0000313" key="4">
    <source>
        <dbReference type="Proteomes" id="UP000605099"/>
    </source>
</evidence>
<comment type="caution">
    <text evidence="3">The sequence shown here is derived from an EMBL/GenBank/DDBJ whole genome shotgun (WGS) entry which is preliminary data.</text>
</comment>
<dbReference type="EMBL" id="BMLK01000001">
    <property type="protein sequence ID" value="GGN41036.1"/>
    <property type="molecule type" value="Genomic_DNA"/>
</dbReference>
<organism evidence="3 4">
    <name type="scientific">Novosphingobium indicum</name>
    <dbReference type="NCBI Taxonomy" id="462949"/>
    <lineage>
        <taxon>Bacteria</taxon>
        <taxon>Pseudomonadati</taxon>
        <taxon>Pseudomonadota</taxon>
        <taxon>Alphaproteobacteria</taxon>
        <taxon>Sphingomonadales</taxon>
        <taxon>Sphingomonadaceae</taxon>
        <taxon>Novosphingobium</taxon>
    </lineage>
</organism>
<evidence type="ECO:0008006" key="5">
    <source>
        <dbReference type="Google" id="ProtNLM"/>
    </source>
</evidence>
<protein>
    <recommendedName>
        <fullName evidence="5">Secreted protein</fullName>
    </recommendedName>
</protein>
<feature type="region of interest" description="Disordered" evidence="1">
    <location>
        <begin position="153"/>
        <end position="206"/>
    </location>
</feature>
<reference evidence="4" key="1">
    <citation type="journal article" date="2019" name="Int. J. Syst. Evol. Microbiol.">
        <title>The Global Catalogue of Microorganisms (GCM) 10K type strain sequencing project: providing services to taxonomists for standard genome sequencing and annotation.</title>
        <authorList>
            <consortium name="The Broad Institute Genomics Platform"/>
            <consortium name="The Broad Institute Genome Sequencing Center for Infectious Disease"/>
            <person name="Wu L."/>
            <person name="Ma J."/>
        </authorList>
    </citation>
    <scope>NUCLEOTIDE SEQUENCE [LARGE SCALE GENOMIC DNA]</scope>
    <source>
        <strain evidence="4">CGMCC 1.6784</strain>
    </source>
</reference>
<dbReference type="RefSeq" id="WP_188817441.1">
    <property type="nucleotide sequence ID" value="NZ_BMLK01000001.1"/>
</dbReference>